<evidence type="ECO:0000256" key="1">
    <source>
        <dbReference type="SAM" id="MobiDB-lite"/>
    </source>
</evidence>
<feature type="compositionally biased region" description="Low complexity" evidence="1">
    <location>
        <begin position="29"/>
        <end position="43"/>
    </location>
</feature>
<organism evidence="2 3">
    <name type="scientific">Diplogelasinospora grovesii</name>
    <dbReference type="NCBI Taxonomy" id="303347"/>
    <lineage>
        <taxon>Eukaryota</taxon>
        <taxon>Fungi</taxon>
        <taxon>Dikarya</taxon>
        <taxon>Ascomycota</taxon>
        <taxon>Pezizomycotina</taxon>
        <taxon>Sordariomycetes</taxon>
        <taxon>Sordariomycetidae</taxon>
        <taxon>Sordariales</taxon>
        <taxon>Diplogelasinosporaceae</taxon>
        <taxon>Diplogelasinospora</taxon>
    </lineage>
</organism>
<feature type="region of interest" description="Disordered" evidence="1">
    <location>
        <begin position="1"/>
        <end position="180"/>
    </location>
</feature>
<protein>
    <submittedName>
        <fullName evidence="2">Uncharacterized protein</fullName>
    </submittedName>
</protein>
<reference evidence="3" key="1">
    <citation type="journal article" date="2023" name="Mol. Phylogenet. Evol.">
        <title>Genome-scale phylogeny and comparative genomics of the fungal order Sordariales.</title>
        <authorList>
            <person name="Hensen N."/>
            <person name="Bonometti L."/>
            <person name="Westerberg I."/>
            <person name="Brannstrom I.O."/>
            <person name="Guillou S."/>
            <person name="Cros-Aarteil S."/>
            <person name="Calhoun S."/>
            <person name="Haridas S."/>
            <person name="Kuo A."/>
            <person name="Mondo S."/>
            <person name="Pangilinan J."/>
            <person name="Riley R."/>
            <person name="LaButti K."/>
            <person name="Andreopoulos B."/>
            <person name="Lipzen A."/>
            <person name="Chen C."/>
            <person name="Yan M."/>
            <person name="Daum C."/>
            <person name="Ng V."/>
            <person name="Clum A."/>
            <person name="Steindorff A."/>
            <person name="Ohm R.A."/>
            <person name="Martin F."/>
            <person name="Silar P."/>
            <person name="Natvig D.O."/>
            <person name="Lalanne C."/>
            <person name="Gautier V."/>
            <person name="Ament-Velasquez S.L."/>
            <person name="Kruys A."/>
            <person name="Hutchinson M.I."/>
            <person name="Powell A.J."/>
            <person name="Barry K."/>
            <person name="Miller A.N."/>
            <person name="Grigoriev I.V."/>
            <person name="Debuchy R."/>
            <person name="Gladieux P."/>
            <person name="Hiltunen Thoren M."/>
            <person name="Johannesson H."/>
        </authorList>
    </citation>
    <scope>NUCLEOTIDE SEQUENCE [LARGE SCALE GENOMIC DNA]</scope>
    <source>
        <strain evidence="3">CBS 340.73</strain>
    </source>
</reference>
<dbReference type="Proteomes" id="UP001303473">
    <property type="component" value="Unassembled WGS sequence"/>
</dbReference>
<feature type="compositionally biased region" description="Pro residues" evidence="1">
    <location>
        <begin position="83"/>
        <end position="107"/>
    </location>
</feature>
<feature type="compositionally biased region" description="Low complexity" evidence="1">
    <location>
        <begin position="133"/>
        <end position="143"/>
    </location>
</feature>
<evidence type="ECO:0000313" key="3">
    <source>
        <dbReference type="Proteomes" id="UP001303473"/>
    </source>
</evidence>
<comment type="caution">
    <text evidence="2">The sequence shown here is derived from an EMBL/GenBank/DDBJ whole genome shotgun (WGS) entry which is preliminary data.</text>
</comment>
<keyword evidence="3" id="KW-1185">Reference proteome</keyword>
<gene>
    <name evidence="2" type="ORF">QBC46DRAFT_374029</name>
</gene>
<dbReference type="EMBL" id="MU853758">
    <property type="protein sequence ID" value="KAK3944684.1"/>
    <property type="molecule type" value="Genomic_DNA"/>
</dbReference>
<dbReference type="AlphaFoldDB" id="A0AAN6NGF6"/>
<accession>A0AAN6NGF6</accession>
<proteinExistence type="predicted"/>
<name>A0AAN6NGF6_9PEZI</name>
<sequence>MPPVRIYTDSPINAAKASGQTPETKAGEASSQAAATTTSQVTQGYAAAQPGAVPSIPAPTGSVQTHQYAPLQPTPTRNLADQGPPPPQPGAVPLPPAGRTAVPPPPRAGEAYHAPEVTQAAHLPPMPYPPQMSMPSPAAPYSQRGTATAMGPSRSSPGQLLGPYGSAEPLAHPPGYQQNVNASELSGHQRAEQTAFLASHHGNTSADGAEDGVWNSAMKWAQVAGEKISAAENEVWRRISKE</sequence>
<evidence type="ECO:0000313" key="2">
    <source>
        <dbReference type="EMBL" id="KAK3944684.1"/>
    </source>
</evidence>